<name>A0A1H8M9S4_9RHOB</name>
<keyword evidence="5" id="KW-1185">Reference proteome</keyword>
<evidence type="ECO:0000313" key="4">
    <source>
        <dbReference type="EMBL" id="SEO14079.1"/>
    </source>
</evidence>
<evidence type="ECO:0000256" key="1">
    <source>
        <dbReference type="ARBA" id="ARBA00022490"/>
    </source>
</evidence>
<feature type="region of interest" description="Disordered" evidence="3">
    <location>
        <begin position="33"/>
        <end position="57"/>
    </location>
</feature>
<dbReference type="Proteomes" id="UP000199372">
    <property type="component" value="Unassembled WGS sequence"/>
</dbReference>
<evidence type="ECO:0000313" key="5">
    <source>
        <dbReference type="Proteomes" id="UP000199372"/>
    </source>
</evidence>
<dbReference type="Gene3D" id="3.40.140.10">
    <property type="entry name" value="Cytidine Deaminase, domain 2"/>
    <property type="match status" value="1"/>
</dbReference>
<accession>A0A1H8M9S4</accession>
<dbReference type="PANTHER" id="PTHR30592:SF1">
    <property type="entry name" value="SULFUR CARRIER PROTEIN FDHD"/>
    <property type="match status" value="1"/>
</dbReference>
<evidence type="ECO:0000256" key="3">
    <source>
        <dbReference type="SAM" id="MobiDB-lite"/>
    </source>
</evidence>
<reference evidence="5" key="1">
    <citation type="submission" date="2016-10" db="EMBL/GenBank/DDBJ databases">
        <authorList>
            <person name="Varghese N."/>
            <person name="Submissions S."/>
        </authorList>
    </citation>
    <scope>NUCLEOTIDE SEQUENCE [LARGE SCALE GENOMIC DNA]</scope>
    <source>
        <strain evidence="5">DSM 26893</strain>
    </source>
</reference>
<keyword evidence="2" id="KW-0501">Molybdenum cofactor biosynthesis</keyword>
<protein>
    <submittedName>
        <fullName evidence="4">Formate dehydrogenase family accessory protein FdhD</fullName>
    </submittedName>
</protein>
<dbReference type="EMBL" id="FOCM01000014">
    <property type="protein sequence ID" value="SEO14079.1"/>
    <property type="molecule type" value="Genomic_DNA"/>
</dbReference>
<sequence length="157" mass="16471">MAAVGCGLCGIESLEQAARPMARAVDRRAQFTDREIRDAPQALRKRQPEHDRTGASHAAGFYVPGDGIVAVREDVGRHNALDKLIGALARSGIKPASGAIVMTSRISTELVQKCATVGAPTLFSVSAPTDLAVGAARRANITLATGIRAGRPFRLDA</sequence>
<dbReference type="RefSeq" id="WP_269085893.1">
    <property type="nucleotide sequence ID" value="NZ_FOCM01000014.1"/>
</dbReference>
<dbReference type="GO" id="GO:0006777">
    <property type="term" value="P:Mo-molybdopterin cofactor biosynthetic process"/>
    <property type="evidence" value="ECO:0007669"/>
    <property type="project" value="UniProtKB-KW"/>
</dbReference>
<dbReference type="InterPro" id="IPR003786">
    <property type="entry name" value="FdhD"/>
</dbReference>
<keyword evidence="1" id="KW-0963">Cytoplasm</keyword>
<dbReference type="InterPro" id="IPR016193">
    <property type="entry name" value="Cytidine_deaminase-like"/>
</dbReference>
<dbReference type="GO" id="GO:0016783">
    <property type="term" value="F:sulfurtransferase activity"/>
    <property type="evidence" value="ECO:0007669"/>
    <property type="project" value="InterPro"/>
</dbReference>
<dbReference type="Pfam" id="PF02634">
    <property type="entry name" value="FdhD-NarQ"/>
    <property type="match status" value="1"/>
</dbReference>
<dbReference type="PANTHER" id="PTHR30592">
    <property type="entry name" value="FORMATE DEHYDROGENASE"/>
    <property type="match status" value="1"/>
</dbReference>
<dbReference type="AlphaFoldDB" id="A0A1H8M9S4"/>
<evidence type="ECO:0000256" key="2">
    <source>
        <dbReference type="ARBA" id="ARBA00023150"/>
    </source>
</evidence>
<dbReference type="SUPFAM" id="SSF53927">
    <property type="entry name" value="Cytidine deaminase-like"/>
    <property type="match status" value="1"/>
</dbReference>
<gene>
    <name evidence="4" type="ORF">SAMN04488011_11434</name>
</gene>
<proteinExistence type="predicted"/>
<organism evidence="4 5">
    <name type="scientific">Palleronia pelagia</name>
    <dbReference type="NCBI Taxonomy" id="387096"/>
    <lineage>
        <taxon>Bacteria</taxon>
        <taxon>Pseudomonadati</taxon>
        <taxon>Pseudomonadota</taxon>
        <taxon>Alphaproteobacteria</taxon>
        <taxon>Rhodobacterales</taxon>
        <taxon>Roseobacteraceae</taxon>
        <taxon>Palleronia</taxon>
    </lineage>
</organism>